<evidence type="ECO:0000256" key="3">
    <source>
        <dbReference type="ARBA" id="ARBA00001936"/>
    </source>
</evidence>
<dbReference type="InterPro" id="IPR001926">
    <property type="entry name" value="TrpB-like_PALP"/>
</dbReference>
<evidence type="ECO:0000256" key="1">
    <source>
        <dbReference type="ARBA" id="ARBA00001913"/>
    </source>
</evidence>
<keyword evidence="11" id="KW-1185">Reference proteome</keyword>
<keyword evidence="7" id="KW-0663">Pyridoxal phosphate</keyword>
<dbReference type="Pfam" id="PF00291">
    <property type="entry name" value="PALP"/>
    <property type="match status" value="1"/>
</dbReference>
<comment type="cofactor">
    <cofactor evidence="1">
        <name>Ca(2+)</name>
        <dbReference type="ChEBI" id="CHEBI:29108"/>
    </cofactor>
</comment>
<dbReference type="Proteomes" id="UP000185783">
    <property type="component" value="Unassembled WGS sequence"/>
</dbReference>
<organism evidence="10 11">
    <name type="scientific">Pseudovibrio exalbescens</name>
    <dbReference type="NCBI Taxonomy" id="197461"/>
    <lineage>
        <taxon>Bacteria</taxon>
        <taxon>Pseudomonadati</taxon>
        <taxon>Pseudomonadota</taxon>
        <taxon>Alphaproteobacteria</taxon>
        <taxon>Hyphomicrobiales</taxon>
        <taxon>Stappiaceae</taxon>
        <taxon>Pseudovibrio</taxon>
    </lineage>
</organism>
<comment type="cofactor">
    <cofactor evidence="3">
        <name>Mn(2+)</name>
        <dbReference type="ChEBI" id="CHEBI:29035"/>
    </cofactor>
</comment>
<evidence type="ECO:0000256" key="7">
    <source>
        <dbReference type="ARBA" id="ARBA00022898"/>
    </source>
</evidence>
<dbReference type="PROSITE" id="PS00165">
    <property type="entry name" value="DEHYDRATASE_SER_THR"/>
    <property type="match status" value="1"/>
</dbReference>
<dbReference type="EMBL" id="LVVZ01000005">
    <property type="protein sequence ID" value="OKL45328.1"/>
    <property type="molecule type" value="Genomic_DNA"/>
</dbReference>
<dbReference type="RefSeq" id="WP_036487989.1">
    <property type="nucleotide sequence ID" value="NZ_LVVZ01000005.1"/>
</dbReference>
<keyword evidence="8" id="KW-0456">Lyase</keyword>
<dbReference type="CDD" id="cd01562">
    <property type="entry name" value="Thr-dehyd"/>
    <property type="match status" value="1"/>
</dbReference>
<gene>
    <name evidence="10" type="ORF">A3843_03060</name>
</gene>
<evidence type="ECO:0000256" key="5">
    <source>
        <dbReference type="ARBA" id="ARBA00010869"/>
    </source>
</evidence>
<name>A0A1U7JKW1_9HYPH</name>
<dbReference type="PANTHER" id="PTHR43050:SF1">
    <property type="entry name" value="SERINE RACEMASE"/>
    <property type="match status" value="1"/>
</dbReference>
<dbReference type="AlphaFoldDB" id="A0A1U7JKW1"/>
<evidence type="ECO:0000256" key="4">
    <source>
        <dbReference type="ARBA" id="ARBA00001946"/>
    </source>
</evidence>
<dbReference type="InterPro" id="IPR036052">
    <property type="entry name" value="TrpB-like_PALP_sf"/>
</dbReference>
<dbReference type="GO" id="GO:0070179">
    <property type="term" value="P:D-serine biosynthetic process"/>
    <property type="evidence" value="ECO:0007669"/>
    <property type="project" value="TreeGrafter"/>
</dbReference>
<evidence type="ECO:0000256" key="2">
    <source>
        <dbReference type="ARBA" id="ARBA00001933"/>
    </source>
</evidence>
<feature type="domain" description="Tryptophan synthase beta chain-like PALP" evidence="9">
    <location>
        <begin position="27"/>
        <end position="317"/>
    </location>
</feature>
<reference evidence="10 11" key="1">
    <citation type="submission" date="2016-03" db="EMBL/GenBank/DDBJ databases">
        <title>Genome sequence of Nesiotobacter sp. nov., a moderately halophilic alphaproteobacterium isolated from the Yellow Sea, China.</title>
        <authorList>
            <person name="Zhang G."/>
            <person name="Zhang R."/>
        </authorList>
    </citation>
    <scope>NUCLEOTIDE SEQUENCE [LARGE SCALE GENOMIC DNA]</scope>
    <source>
        <strain evidence="10 11">WB1-6</strain>
    </source>
</reference>
<dbReference type="FunFam" id="3.40.50.1100:FF:000005">
    <property type="entry name" value="Threonine dehydratase catabolic"/>
    <property type="match status" value="1"/>
</dbReference>
<comment type="caution">
    <text evidence="10">The sequence shown here is derived from an EMBL/GenBank/DDBJ whole genome shotgun (WGS) entry which is preliminary data.</text>
</comment>
<evidence type="ECO:0000259" key="9">
    <source>
        <dbReference type="Pfam" id="PF00291"/>
    </source>
</evidence>
<dbReference type="InterPro" id="IPR000634">
    <property type="entry name" value="Ser/Thr_deHydtase_PyrdxlP-BS"/>
</dbReference>
<evidence type="ECO:0000313" key="11">
    <source>
        <dbReference type="Proteomes" id="UP000185783"/>
    </source>
</evidence>
<comment type="cofactor">
    <cofactor evidence="2">
        <name>pyridoxal 5'-phosphate</name>
        <dbReference type="ChEBI" id="CHEBI:597326"/>
    </cofactor>
</comment>
<dbReference type="GO" id="GO:0000287">
    <property type="term" value="F:magnesium ion binding"/>
    <property type="evidence" value="ECO:0007669"/>
    <property type="project" value="TreeGrafter"/>
</dbReference>
<comment type="similarity">
    <text evidence="5">Belongs to the serine/threonine dehydratase family.</text>
</comment>
<dbReference type="GO" id="GO:0018114">
    <property type="term" value="F:threonine racemase activity"/>
    <property type="evidence" value="ECO:0007669"/>
    <property type="project" value="TreeGrafter"/>
</dbReference>
<sequence length="331" mass="34690">MTSINSEISLPDIHEVEAARQRLRPYGIVTPLLRSPVLDELTGATVLVKAENLQRTGSFKFRGAFNRLSLIPEADRPGGVVACSSGNHAQGVAAAARLLGMRATIVMPSDAPELKRARTVALGARVVLYDRQTENREQIAQGLAKETGATFIHPYNDPQVIAGQGTVGLEIADQAKNQGLKLETMVVCTGGGGLASGVALALSDRASDCRFHTAEPAGFDDYARSLRAGHILKNDKMGGSVCDAVLTPMPGEVGFEILKNRACEGAVVSDEEALKAVAFAFHELKLVIEPGGAVALAAVLFDRVPVSGRVVALTLSGGNIDPAMMALAIGS</sequence>
<proteinExistence type="inferred from homology"/>
<evidence type="ECO:0000313" key="10">
    <source>
        <dbReference type="EMBL" id="OKL45328.1"/>
    </source>
</evidence>
<accession>A0A1U7JKW1</accession>
<dbReference type="GO" id="GO:0030170">
    <property type="term" value="F:pyridoxal phosphate binding"/>
    <property type="evidence" value="ECO:0007669"/>
    <property type="project" value="InterPro"/>
</dbReference>
<dbReference type="SUPFAM" id="SSF53686">
    <property type="entry name" value="Tryptophan synthase beta subunit-like PLP-dependent enzymes"/>
    <property type="match status" value="1"/>
</dbReference>
<dbReference type="Gene3D" id="3.40.50.1100">
    <property type="match status" value="2"/>
</dbReference>
<protein>
    <submittedName>
        <fullName evidence="10">Pyridoxal-5'-phosphate-dependent protein</fullName>
    </submittedName>
</protein>
<evidence type="ECO:0000256" key="6">
    <source>
        <dbReference type="ARBA" id="ARBA00022842"/>
    </source>
</evidence>
<dbReference type="GO" id="GO:0003941">
    <property type="term" value="F:L-serine ammonia-lyase activity"/>
    <property type="evidence" value="ECO:0007669"/>
    <property type="project" value="TreeGrafter"/>
</dbReference>
<dbReference type="PANTHER" id="PTHR43050">
    <property type="entry name" value="SERINE / THREONINE RACEMASE FAMILY MEMBER"/>
    <property type="match status" value="1"/>
</dbReference>
<evidence type="ECO:0000256" key="8">
    <source>
        <dbReference type="ARBA" id="ARBA00023239"/>
    </source>
</evidence>
<keyword evidence="6" id="KW-0460">Magnesium</keyword>
<dbReference type="GO" id="GO:0005524">
    <property type="term" value="F:ATP binding"/>
    <property type="evidence" value="ECO:0007669"/>
    <property type="project" value="TreeGrafter"/>
</dbReference>
<dbReference type="GO" id="GO:0030378">
    <property type="term" value="F:serine racemase activity"/>
    <property type="evidence" value="ECO:0007669"/>
    <property type="project" value="TreeGrafter"/>
</dbReference>
<dbReference type="STRING" id="197461.A3843_03060"/>
<comment type="cofactor">
    <cofactor evidence="4">
        <name>Mg(2+)</name>
        <dbReference type="ChEBI" id="CHEBI:18420"/>
    </cofactor>
</comment>